<dbReference type="OrthoDB" id="3651060at2"/>
<feature type="region of interest" description="Disordered" evidence="1">
    <location>
        <begin position="588"/>
        <end position="623"/>
    </location>
</feature>
<organism evidence="4 5">
    <name type="scientific">Homoserinimonas aerilata</name>
    <dbReference type="NCBI Taxonomy" id="1162970"/>
    <lineage>
        <taxon>Bacteria</taxon>
        <taxon>Bacillati</taxon>
        <taxon>Actinomycetota</taxon>
        <taxon>Actinomycetes</taxon>
        <taxon>Micrococcales</taxon>
        <taxon>Microbacteriaceae</taxon>
        <taxon>Homoserinimonas</taxon>
    </lineage>
</organism>
<feature type="region of interest" description="Disordered" evidence="1">
    <location>
        <begin position="1"/>
        <end position="31"/>
    </location>
</feature>
<sequence length="803" mass="86081">MSAVGDAAAKRGTKTGTKTGDGTAEARTGLRRPSSRTWTDIAVLLLLVVVGLVGFEPSFGGYSFLIPALGGLIVGAATGILSSLFRLGLVQTVLVAIVAYFLFGTALAVPQQGILVVLPSLQSLASLAVGAVFGWADIVTLRTPIGAPQYIQVVPYVATWLVALVSTTLAARWLSTRPRAAWRFGLALLGPMAIYVASILIGTDDPFQAGLRGVTFAVLALVWLGWRRRPASSSVSPEGARRLHGRRVAGTAVVVIAAVLLGGGAGFWLAPPKDQRFVLRDEIEPPFDPLQYPSPLSGFRHYTKQVTDDVLFTVQGLQAGDKVRLATLDSFTGKLWNVTGPETSTNGSGTFNLVGRSLPKQSFVTPEARRDVTFTIETYEDVWLPSLGYPNDIRFTDGDASSATDDLRYNDSTGTAVLTSGLHAGDSYTLDATVQAPMTAADLAEVPIASVELPPVEAAPDIVTVKAQEFAASAASPAAQLEAIRLALVSQGFLSHGRASDSVASRAGHGADRVTELLERNQMVGDQEQYASAFALMARSLGYPARVVMGFAPDAADVEAAPVVEVTGDDVTAWVEVAFDDVGWVAFEPTPDETDIPQDQTPKPKSEPQPQVRQPPRMDNDDEDLLTPVELEESQEEDDGGWFDIPGWVYVLGLSILIPAAIVFIPMLIVGLIKARRATRRRAAAEGHDRVAGAWEELVDRFSELGYDVPAASTRIRVADHLDRQVAGEGAVSLRPLASTTDEAVFSGQPIDDERSAQAWSEAQLAVEAARVGLSRMRRFLARYRVRSARDWANRISRKRSDS</sequence>
<dbReference type="RefSeq" id="WP_141879784.1">
    <property type="nucleotide sequence ID" value="NZ_VFOM01000001.1"/>
</dbReference>
<dbReference type="PANTHER" id="PTHR42736:SF1">
    <property type="entry name" value="PROTEIN-GLUTAMINE GAMMA-GLUTAMYLTRANSFERASE"/>
    <property type="match status" value="1"/>
</dbReference>
<evidence type="ECO:0000256" key="2">
    <source>
        <dbReference type="SAM" id="Phobius"/>
    </source>
</evidence>
<name>A0A542YHK9_9MICO</name>
<feature type="transmembrane region" description="Helical" evidence="2">
    <location>
        <begin position="247"/>
        <end position="270"/>
    </location>
</feature>
<evidence type="ECO:0000313" key="5">
    <source>
        <dbReference type="Proteomes" id="UP000317998"/>
    </source>
</evidence>
<keyword evidence="2" id="KW-0812">Transmembrane</keyword>
<dbReference type="Pfam" id="PF11992">
    <property type="entry name" value="TgpA_N"/>
    <property type="match status" value="1"/>
</dbReference>
<evidence type="ECO:0000256" key="1">
    <source>
        <dbReference type="SAM" id="MobiDB-lite"/>
    </source>
</evidence>
<comment type="caution">
    <text evidence="4">The sequence shown here is derived from an EMBL/GenBank/DDBJ whole genome shotgun (WGS) entry which is preliminary data.</text>
</comment>
<proteinExistence type="predicted"/>
<feature type="transmembrane region" description="Helical" evidence="2">
    <location>
        <begin position="88"/>
        <end position="109"/>
    </location>
</feature>
<dbReference type="PANTHER" id="PTHR42736">
    <property type="entry name" value="PROTEIN-GLUTAMINE GAMMA-GLUTAMYLTRANSFERASE"/>
    <property type="match status" value="1"/>
</dbReference>
<dbReference type="InterPro" id="IPR038765">
    <property type="entry name" value="Papain-like_cys_pep_sf"/>
</dbReference>
<dbReference type="Gene3D" id="3.10.620.30">
    <property type="match status" value="1"/>
</dbReference>
<dbReference type="InterPro" id="IPR002931">
    <property type="entry name" value="Transglutaminase-like"/>
</dbReference>
<feature type="compositionally biased region" description="Low complexity" evidence="1">
    <location>
        <begin position="14"/>
        <end position="26"/>
    </location>
</feature>
<feature type="transmembrane region" description="Helical" evidence="2">
    <location>
        <begin position="181"/>
        <end position="201"/>
    </location>
</feature>
<feature type="transmembrane region" description="Helical" evidence="2">
    <location>
        <begin position="156"/>
        <end position="174"/>
    </location>
</feature>
<feature type="transmembrane region" description="Helical" evidence="2">
    <location>
        <begin position="37"/>
        <end position="55"/>
    </location>
</feature>
<feature type="compositionally biased region" description="Polar residues" evidence="1">
    <location>
        <begin position="597"/>
        <end position="612"/>
    </location>
</feature>
<feature type="transmembrane region" description="Helical" evidence="2">
    <location>
        <begin position="648"/>
        <end position="673"/>
    </location>
</feature>
<dbReference type="EMBL" id="VFOM01000001">
    <property type="protein sequence ID" value="TQL47552.1"/>
    <property type="molecule type" value="Genomic_DNA"/>
</dbReference>
<accession>A0A542YHK9</accession>
<reference evidence="4 5" key="1">
    <citation type="submission" date="2019-06" db="EMBL/GenBank/DDBJ databases">
        <title>Sequencing the genomes of 1000 actinobacteria strains.</title>
        <authorList>
            <person name="Klenk H.-P."/>
        </authorList>
    </citation>
    <scope>NUCLEOTIDE SEQUENCE [LARGE SCALE GENOMIC DNA]</scope>
    <source>
        <strain evidence="4 5">DSM 26477</strain>
    </source>
</reference>
<gene>
    <name evidence="4" type="ORF">FB562_0617</name>
</gene>
<feature type="domain" description="Transglutaminase-like" evidence="3">
    <location>
        <begin position="519"/>
        <end position="591"/>
    </location>
</feature>
<feature type="transmembrane region" description="Helical" evidence="2">
    <location>
        <begin position="207"/>
        <end position="226"/>
    </location>
</feature>
<evidence type="ECO:0000313" key="4">
    <source>
        <dbReference type="EMBL" id="TQL47552.1"/>
    </source>
</evidence>
<dbReference type="InterPro" id="IPR021878">
    <property type="entry name" value="TgpA_N"/>
</dbReference>
<dbReference type="Proteomes" id="UP000317998">
    <property type="component" value="Unassembled WGS sequence"/>
</dbReference>
<dbReference type="InterPro" id="IPR052901">
    <property type="entry name" value="Bact_TGase-like"/>
</dbReference>
<keyword evidence="2" id="KW-1133">Transmembrane helix</keyword>
<feature type="transmembrane region" description="Helical" evidence="2">
    <location>
        <begin position="62"/>
        <end position="82"/>
    </location>
</feature>
<keyword evidence="5" id="KW-1185">Reference proteome</keyword>
<dbReference type="Pfam" id="PF01841">
    <property type="entry name" value="Transglut_core"/>
    <property type="match status" value="1"/>
</dbReference>
<keyword evidence="2" id="KW-0472">Membrane</keyword>
<protein>
    <submittedName>
        <fullName evidence="4">Uncharacterized protein DUF4129</fullName>
    </submittedName>
</protein>
<dbReference type="SMART" id="SM00460">
    <property type="entry name" value="TGc"/>
    <property type="match status" value="1"/>
</dbReference>
<feature type="transmembrane region" description="Helical" evidence="2">
    <location>
        <begin position="116"/>
        <end position="136"/>
    </location>
</feature>
<evidence type="ECO:0000259" key="3">
    <source>
        <dbReference type="SMART" id="SM00460"/>
    </source>
</evidence>
<dbReference type="SUPFAM" id="SSF54001">
    <property type="entry name" value="Cysteine proteinases"/>
    <property type="match status" value="1"/>
</dbReference>
<dbReference type="AlphaFoldDB" id="A0A542YHK9"/>